<dbReference type="HOGENOM" id="CLU_2355039_0_0_4"/>
<name>F8GVI2_CUPNN</name>
<gene>
    <name evidence="1" type="ordered locus">CNE_BB1p01140</name>
</gene>
<dbReference type="GeneID" id="34312131"/>
<evidence type="ECO:0000313" key="1">
    <source>
        <dbReference type="EMBL" id="AEI81541.1"/>
    </source>
</evidence>
<dbReference type="Gene3D" id="2.40.160.10">
    <property type="entry name" value="Porin"/>
    <property type="match status" value="1"/>
</dbReference>
<reference evidence="1 2" key="1">
    <citation type="journal article" date="2011" name="J. Bacteriol.">
        <title>Complete genome sequence of the type strain Cupriavidus necator N-1.</title>
        <authorList>
            <person name="Poehlein A."/>
            <person name="Kusian B."/>
            <person name="Friedrich B."/>
            <person name="Daniel R."/>
            <person name="Bowien B."/>
        </authorList>
    </citation>
    <scope>NUCLEOTIDE SEQUENCE [LARGE SCALE GENOMIC DNA]</scope>
    <source>
        <strain evidence="2">ATCC 43291 / DSM 13513 / CCUG 52238 / LMG 8453 / N-1</strain>
        <plasmid evidence="1 2">pBB1</plasmid>
    </source>
</reference>
<dbReference type="InterPro" id="IPR023614">
    <property type="entry name" value="Porin_dom_sf"/>
</dbReference>
<dbReference type="EMBL" id="CP002879">
    <property type="protein sequence ID" value="AEI81541.1"/>
    <property type="molecule type" value="Genomic_DNA"/>
</dbReference>
<dbReference type="SUPFAM" id="SSF56935">
    <property type="entry name" value="Porins"/>
    <property type="match status" value="1"/>
</dbReference>
<dbReference type="AlphaFoldDB" id="F8GVI2"/>
<dbReference type="RefSeq" id="WP_013958599.1">
    <property type="nucleotide sequence ID" value="NC_015727.1"/>
</dbReference>
<evidence type="ECO:0000313" key="2">
    <source>
        <dbReference type="Proteomes" id="UP000006798"/>
    </source>
</evidence>
<organism evidence="1 2">
    <name type="scientific">Cupriavidus necator (strain ATCC 43291 / DSM 13513 / CCUG 52238 / LMG 8453 / N-1)</name>
    <name type="common">Ralstonia eutropha</name>
    <dbReference type="NCBI Taxonomy" id="1042878"/>
    <lineage>
        <taxon>Bacteria</taxon>
        <taxon>Pseudomonadati</taxon>
        <taxon>Pseudomonadota</taxon>
        <taxon>Betaproteobacteria</taxon>
        <taxon>Burkholderiales</taxon>
        <taxon>Burkholderiaceae</taxon>
        <taxon>Cupriavidus</taxon>
    </lineage>
</organism>
<sequence length="96" mass="10605">MTQTWQVRAGYYYDNVKQVANPVTNALLGNIANPWQVQVINNYYLSKRTNLYLTTAYAKNASLNFDTSVGGLGTGYYLGAGKNSMFGAALGIRHIF</sequence>
<accession>F8GVI2</accession>
<dbReference type="Proteomes" id="UP000006798">
    <property type="component" value="Plasmid pBB1"/>
</dbReference>
<protein>
    <recommendedName>
        <fullName evidence="3">Porin</fullName>
    </recommendedName>
</protein>
<proteinExistence type="predicted"/>
<geneLocation type="plasmid" evidence="1 2">
    <name>pBB1</name>
</geneLocation>
<dbReference type="KEGG" id="cnc:CNE_BB1p01140"/>
<keyword evidence="1" id="KW-0614">Plasmid</keyword>
<evidence type="ECO:0008006" key="3">
    <source>
        <dbReference type="Google" id="ProtNLM"/>
    </source>
</evidence>